<dbReference type="SUPFAM" id="SSF51905">
    <property type="entry name" value="FAD/NAD(P)-binding domain"/>
    <property type="match status" value="1"/>
</dbReference>
<gene>
    <name evidence="6" type="ORF">FGK64_03320</name>
</gene>
<evidence type="ECO:0000313" key="7">
    <source>
        <dbReference type="Proteomes" id="UP001191082"/>
    </source>
</evidence>
<name>A0ABY2XEH1_9RHOB</name>
<evidence type="ECO:0000313" key="6">
    <source>
        <dbReference type="EMBL" id="TMV15011.1"/>
    </source>
</evidence>
<organism evidence="6 7">
    <name type="scientific">Arenibacterium halophilum</name>
    <dbReference type="NCBI Taxonomy" id="2583821"/>
    <lineage>
        <taxon>Bacteria</taxon>
        <taxon>Pseudomonadati</taxon>
        <taxon>Pseudomonadota</taxon>
        <taxon>Alphaproteobacteria</taxon>
        <taxon>Rhodobacterales</taxon>
        <taxon>Paracoccaceae</taxon>
        <taxon>Arenibacterium</taxon>
    </lineage>
</organism>
<evidence type="ECO:0000256" key="4">
    <source>
        <dbReference type="ARBA" id="ARBA00023002"/>
    </source>
</evidence>
<evidence type="ECO:0000259" key="5">
    <source>
        <dbReference type="Pfam" id="PF00890"/>
    </source>
</evidence>
<dbReference type="InterPro" id="IPR036188">
    <property type="entry name" value="FAD/NAD-bd_sf"/>
</dbReference>
<comment type="caution">
    <text evidence="6">The sequence shown here is derived from an EMBL/GenBank/DDBJ whole genome shotgun (WGS) entry which is preliminary data.</text>
</comment>
<keyword evidence="3" id="KW-0274">FAD</keyword>
<feature type="domain" description="FAD-dependent oxidoreductase 2 FAD-binding" evidence="5">
    <location>
        <begin position="9"/>
        <end position="546"/>
    </location>
</feature>
<keyword evidence="4" id="KW-0560">Oxidoreductase</keyword>
<sequence length="568" mass="60265">MSDLPDSADVIVVGTGAAGMCAAIRLHKLGLAPILIEKTAFFGGSTAVSGGAVWIPDNPHSEEVGRPDTREAARTYLEGEIGNRMNGPLVDAFLDTGPDVVRFLEAETAVKFAARALGPDYHSDRPGASLGGRVMDPLDYDARELGAALPRLRHPIPEFTILGGMMVGRADLGLLPKMHRSGKAFAHALRVVLRHGSDLLRFRRGTRSVLGNALAARLGKTVHDLGIPIYYDTALVRLKQDDGRVTGVTVRHAGAELSIAARHGVILASGGFPQNDTMRADVMAHASRGPHYSMSPEDNTGDSQRAATLLGASQGGNNLHPAFWTPVSRLKRADGTTVPFPHLFLDRAKPGLIAVTDRGGRFVNESASYHDFVAGMLEAMEGGAREFRLICDHRFIRRYGLGAVRPFPGRLKPFIDSGYVIRAATIAELARKTNLPAQALADTLARYNADAARGTDSAFGKGGTDYNRYLGDPENQPNPCLRPIEQGPFYALSIYPGDIGTSIGLETDATARVLGADGTPIGNLYAAGNDMNSIMAGSYPGPGITLGPALTFGYIAANAIAEAAKSTP</sequence>
<comment type="cofactor">
    <cofactor evidence="1">
        <name>FAD</name>
        <dbReference type="ChEBI" id="CHEBI:57692"/>
    </cofactor>
</comment>
<dbReference type="EMBL" id="VCPC01000001">
    <property type="protein sequence ID" value="TMV15011.1"/>
    <property type="molecule type" value="Genomic_DNA"/>
</dbReference>
<keyword evidence="7" id="KW-1185">Reference proteome</keyword>
<dbReference type="InterPro" id="IPR003953">
    <property type="entry name" value="FAD-dep_OxRdtase_2_FAD-bd"/>
</dbReference>
<proteinExistence type="predicted"/>
<evidence type="ECO:0000256" key="2">
    <source>
        <dbReference type="ARBA" id="ARBA00022630"/>
    </source>
</evidence>
<dbReference type="InterPro" id="IPR050315">
    <property type="entry name" value="FAD-oxidoreductase_2"/>
</dbReference>
<dbReference type="InterPro" id="IPR027477">
    <property type="entry name" value="Succ_DH/fumarate_Rdtase_cat_sf"/>
</dbReference>
<dbReference type="Gene3D" id="3.90.700.10">
    <property type="entry name" value="Succinate dehydrogenase/fumarate reductase flavoprotein, catalytic domain"/>
    <property type="match status" value="1"/>
</dbReference>
<evidence type="ECO:0000256" key="3">
    <source>
        <dbReference type="ARBA" id="ARBA00022827"/>
    </source>
</evidence>
<dbReference type="Proteomes" id="UP001191082">
    <property type="component" value="Unassembled WGS sequence"/>
</dbReference>
<dbReference type="SUPFAM" id="SSF56425">
    <property type="entry name" value="Succinate dehydrogenase/fumarate reductase flavoprotein, catalytic domain"/>
    <property type="match status" value="1"/>
</dbReference>
<keyword evidence="2" id="KW-0285">Flavoprotein</keyword>
<dbReference type="RefSeq" id="WP_138862362.1">
    <property type="nucleotide sequence ID" value="NZ_VCPC01000001.1"/>
</dbReference>
<accession>A0ABY2XEH1</accession>
<dbReference type="PANTHER" id="PTHR43400">
    <property type="entry name" value="FUMARATE REDUCTASE"/>
    <property type="match status" value="1"/>
</dbReference>
<dbReference type="Gene3D" id="3.50.50.60">
    <property type="entry name" value="FAD/NAD(P)-binding domain"/>
    <property type="match status" value="2"/>
</dbReference>
<evidence type="ECO:0000256" key="1">
    <source>
        <dbReference type="ARBA" id="ARBA00001974"/>
    </source>
</evidence>
<dbReference type="PRINTS" id="PR00469">
    <property type="entry name" value="PNDRDTASEII"/>
</dbReference>
<reference evidence="6 7" key="1">
    <citation type="submission" date="2019-05" db="EMBL/GenBank/DDBJ databases">
        <title>Marivita sp. nov. isolated from sea sediment.</title>
        <authorList>
            <person name="Kim W."/>
        </authorList>
    </citation>
    <scope>NUCLEOTIDE SEQUENCE [LARGE SCALE GENOMIC DNA]</scope>
    <source>
        <strain evidence="6 7">CAU 1492</strain>
    </source>
</reference>
<protein>
    <submittedName>
        <fullName evidence="6">FAD-dependent oxidoreductase</fullName>
    </submittedName>
</protein>
<dbReference type="Pfam" id="PF00890">
    <property type="entry name" value="FAD_binding_2"/>
    <property type="match status" value="1"/>
</dbReference>
<dbReference type="PANTHER" id="PTHR43400:SF10">
    <property type="entry name" value="3-OXOSTEROID 1-DEHYDROGENASE"/>
    <property type="match status" value="1"/>
</dbReference>